<evidence type="ECO:0000256" key="3">
    <source>
        <dbReference type="ARBA" id="ARBA00022679"/>
    </source>
</evidence>
<evidence type="ECO:0000313" key="11">
    <source>
        <dbReference type="Proteomes" id="UP000033640"/>
    </source>
</evidence>
<dbReference type="OrthoDB" id="9805770at2"/>
<dbReference type="InterPro" id="IPR036625">
    <property type="entry name" value="E3-bd_dom_sf"/>
</dbReference>
<dbReference type="CDD" id="cd06849">
    <property type="entry name" value="lipoyl_domain"/>
    <property type="match status" value="1"/>
</dbReference>
<evidence type="ECO:0000256" key="5">
    <source>
        <dbReference type="ARBA" id="ARBA00023315"/>
    </source>
</evidence>
<dbReference type="Pfam" id="PF00364">
    <property type="entry name" value="Biotin_lipoyl"/>
    <property type="match status" value="1"/>
</dbReference>
<dbReference type="GO" id="GO:0005737">
    <property type="term" value="C:cytoplasm"/>
    <property type="evidence" value="ECO:0007669"/>
    <property type="project" value="TreeGrafter"/>
</dbReference>
<keyword evidence="10" id="KW-0670">Pyruvate</keyword>
<dbReference type="InterPro" id="IPR050743">
    <property type="entry name" value="2-oxoacid_DH_E2_comp"/>
</dbReference>
<dbReference type="EC" id="2.3.1.-" evidence="6"/>
<evidence type="ECO:0000256" key="1">
    <source>
        <dbReference type="ARBA" id="ARBA00001938"/>
    </source>
</evidence>
<dbReference type="PATRIC" id="fig|82380.11.peg.1220"/>
<feature type="region of interest" description="Disordered" evidence="7">
    <location>
        <begin position="104"/>
        <end position="142"/>
    </location>
</feature>
<dbReference type="GO" id="GO:0031405">
    <property type="term" value="F:lipoic acid binding"/>
    <property type="evidence" value="ECO:0007669"/>
    <property type="project" value="TreeGrafter"/>
</dbReference>
<dbReference type="PANTHER" id="PTHR43178:SF5">
    <property type="entry name" value="LIPOAMIDE ACYLTRANSFERASE COMPONENT OF BRANCHED-CHAIN ALPHA-KETO ACID DEHYDROGENASE COMPLEX, MITOCHONDRIAL"/>
    <property type="match status" value="1"/>
</dbReference>
<dbReference type="EMBL" id="JYIW01000021">
    <property type="protein sequence ID" value="KJL30047.1"/>
    <property type="molecule type" value="Genomic_DNA"/>
</dbReference>
<comment type="caution">
    <text evidence="10">The sequence shown here is derived from an EMBL/GenBank/DDBJ whole genome shotgun (WGS) entry which is preliminary data.</text>
</comment>
<evidence type="ECO:0000259" key="9">
    <source>
        <dbReference type="PROSITE" id="PS51826"/>
    </source>
</evidence>
<evidence type="ECO:0000256" key="7">
    <source>
        <dbReference type="SAM" id="MobiDB-lite"/>
    </source>
</evidence>
<evidence type="ECO:0000256" key="4">
    <source>
        <dbReference type="ARBA" id="ARBA00022823"/>
    </source>
</evidence>
<dbReference type="InterPro" id="IPR004167">
    <property type="entry name" value="PSBD"/>
</dbReference>
<dbReference type="SUPFAM" id="SSF51230">
    <property type="entry name" value="Single hybrid motif"/>
    <property type="match status" value="1"/>
</dbReference>
<dbReference type="GO" id="GO:0016407">
    <property type="term" value="F:acetyltransferase activity"/>
    <property type="evidence" value="ECO:0007669"/>
    <property type="project" value="TreeGrafter"/>
</dbReference>
<dbReference type="Gene3D" id="3.30.559.10">
    <property type="entry name" value="Chloramphenicol acetyltransferase-like domain"/>
    <property type="match status" value="1"/>
</dbReference>
<evidence type="ECO:0000256" key="2">
    <source>
        <dbReference type="ARBA" id="ARBA00007317"/>
    </source>
</evidence>
<proteinExistence type="inferred from homology"/>
<dbReference type="PANTHER" id="PTHR43178">
    <property type="entry name" value="DIHYDROLIPOAMIDE ACETYLTRANSFERASE COMPONENT OF PYRUVATE DEHYDROGENASE COMPLEX"/>
    <property type="match status" value="1"/>
</dbReference>
<dbReference type="InterPro" id="IPR001078">
    <property type="entry name" value="2-oxoacid_DH_actylTfrase"/>
</dbReference>
<reference evidence="10 11" key="1">
    <citation type="submission" date="2015-02" db="EMBL/GenBank/DDBJ databases">
        <title>Draft genome sequences of ten Microbacterium spp. with emphasis on heavy metal contaminated environments.</title>
        <authorList>
            <person name="Corretto E."/>
        </authorList>
    </citation>
    <scope>NUCLEOTIDE SEQUENCE [LARGE SCALE GENOMIC DNA]</scope>
    <source>
        <strain evidence="10 11">BEL4b</strain>
    </source>
</reference>
<keyword evidence="5 6" id="KW-0012">Acyltransferase</keyword>
<dbReference type="Pfam" id="PF00198">
    <property type="entry name" value="2-oxoacid_dh"/>
    <property type="match status" value="1"/>
</dbReference>
<organism evidence="10 11">
    <name type="scientific">Microbacterium oxydans</name>
    <dbReference type="NCBI Taxonomy" id="82380"/>
    <lineage>
        <taxon>Bacteria</taxon>
        <taxon>Bacillati</taxon>
        <taxon>Actinomycetota</taxon>
        <taxon>Actinomycetes</taxon>
        <taxon>Micrococcales</taxon>
        <taxon>Microbacteriaceae</taxon>
        <taxon>Microbacterium</taxon>
    </lineage>
</organism>
<dbReference type="PROSITE" id="PS50968">
    <property type="entry name" value="BIOTINYL_LIPOYL"/>
    <property type="match status" value="1"/>
</dbReference>
<feature type="domain" description="Lipoyl-binding" evidence="8">
    <location>
        <begin position="4"/>
        <end position="79"/>
    </location>
</feature>
<dbReference type="InterPro" id="IPR000089">
    <property type="entry name" value="Biotin_lipoyl"/>
</dbReference>
<feature type="compositionally biased region" description="Low complexity" evidence="7">
    <location>
        <begin position="132"/>
        <end position="142"/>
    </location>
</feature>
<evidence type="ECO:0000256" key="6">
    <source>
        <dbReference type="RuleBase" id="RU003423"/>
    </source>
</evidence>
<dbReference type="Gene3D" id="4.10.320.10">
    <property type="entry name" value="E3-binding domain"/>
    <property type="match status" value="1"/>
</dbReference>
<protein>
    <recommendedName>
        <fullName evidence="6">Dihydrolipoamide acetyltransferase component of pyruvate dehydrogenase complex</fullName>
        <ecNumber evidence="6">2.3.1.-</ecNumber>
    </recommendedName>
</protein>
<feature type="domain" description="Peripheral subunit-binding (PSBD)" evidence="9">
    <location>
        <begin position="156"/>
        <end position="193"/>
    </location>
</feature>
<dbReference type="SUPFAM" id="SSF47005">
    <property type="entry name" value="Peripheral subunit-binding domain of 2-oxo acid dehydrogenase complex"/>
    <property type="match status" value="1"/>
</dbReference>
<gene>
    <name evidence="10" type="primary">pdhC_4</name>
    <name evidence="10" type="ORF">RS83_01189</name>
</gene>
<dbReference type="PROSITE" id="PS51826">
    <property type="entry name" value="PSBD"/>
    <property type="match status" value="1"/>
</dbReference>
<name>A0A0F0LA24_9MICO</name>
<keyword evidence="4 6" id="KW-0450">Lipoyl</keyword>
<dbReference type="FunFam" id="3.30.559.10:FF:000007">
    <property type="entry name" value="Dihydrolipoamide acetyltransferase component of pyruvate dehydrogenase complex"/>
    <property type="match status" value="1"/>
</dbReference>
<evidence type="ECO:0000313" key="10">
    <source>
        <dbReference type="EMBL" id="KJL30047.1"/>
    </source>
</evidence>
<dbReference type="Pfam" id="PF02817">
    <property type="entry name" value="E3_binding"/>
    <property type="match status" value="1"/>
</dbReference>
<dbReference type="RefSeq" id="WP_045278597.1">
    <property type="nucleotide sequence ID" value="NZ_JYIW01000021.1"/>
</dbReference>
<dbReference type="AlphaFoldDB" id="A0A0F0LA24"/>
<dbReference type="Proteomes" id="UP000033640">
    <property type="component" value="Unassembled WGS sequence"/>
</dbReference>
<dbReference type="InterPro" id="IPR023213">
    <property type="entry name" value="CAT-like_dom_sf"/>
</dbReference>
<accession>A0A0F0LA24</accession>
<evidence type="ECO:0000259" key="8">
    <source>
        <dbReference type="PROSITE" id="PS50968"/>
    </source>
</evidence>
<dbReference type="SUPFAM" id="SSF52777">
    <property type="entry name" value="CoA-dependent acyltransferases"/>
    <property type="match status" value="1"/>
</dbReference>
<keyword evidence="3 6" id="KW-0808">Transferase</keyword>
<sequence>MAEIQQFALPDVGEGLTEAEIVSWSVQPGDIVETNQVIVEIETAKSLVELPSPFAGEVVALHFAEGETVDVGAAIISISTGALDREPHTGADAGAVVDPVIEPEEHPEEEPKLLVGYGPGAPRPRRRRGADDQAAPATAPIDPATTAPIEAAVPIRCTPPVRKLAKDLGVDLATVTPTGPATTITQDDVLSAADTHRAPRSTAESSPEIRIPIRGVRKHTAAAMVSSAFTAPHVSEYVTFDITRSMELRSRLAARKEFADVKLSPLSLIARAFVRAIERTPISNSRWEEATQEIVQLSEINLGIAAATPRGLVVPNIRSAQRLGLRDLSVAIADLAATARAGKTAPEDMNHGTATISNFGMFGVDAGTPILNPGETVILGVGSITRRPWVLGSGDAETLMPRWVTTLSLSFDHRVLDGQQASELLADTAAFLREPELAVL</sequence>
<comment type="cofactor">
    <cofactor evidence="1 6">
        <name>(R)-lipoate</name>
        <dbReference type="ChEBI" id="CHEBI:83088"/>
    </cofactor>
</comment>
<dbReference type="Gene3D" id="2.40.50.100">
    <property type="match status" value="1"/>
</dbReference>
<comment type="similarity">
    <text evidence="2 6">Belongs to the 2-oxoacid dehydrogenase family.</text>
</comment>
<dbReference type="InterPro" id="IPR011053">
    <property type="entry name" value="Single_hybrid_motif"/>
</dbReference>